<comment type="similarity">
    <text evidence="1">Belongs to the WD repeat EMAP family.</text>
</comment>
<feature type="region of interest" description="Disordered" evidence="5">
    <location>
        <begin position="748"/>
        <end position="898"/>
    </location>
</feature>
<keyword evidence="9" id="KW-1185">Reference proteome</keyword>
<dbReference type="GO" id="GO:0008017">
    <property type="term" value="F:microtubule binding"/>
    <property type="evidence" value="ECO:0007669"/>
    <property type="project" value="TreeGrafter"/>
</dbReference>
<evidence type="ECO:0000259" key="6">
    <source>
        <dbReference type="Pfam" id="PF23409"/>
    </source>
</evidence>
<feature type="compositionally biased region" description="Basic residues" evidence="5">
    <location>
        <begin position="804"/>
        <end position="817"/>
    </location>
</feature>
<feature type="repeat" description="WD" evidence="4">
    <location>
        <begin position="349"/>
        <end position="388"/>
    </location>
</feature>
<dbReference type="EMBL" id="CAMPGE010026220">
    <property type="protein sequence ID" value="CAI2383913.1"/>
    <property type="molecule type" value="Genomic_DNA"/>
</dbReference>
<dbReference type="SUPFAM" id="SSF50969">
    <property type="entry name" value="YVTN repeat-like/Quinoprotein amine dehydrogenase"/>
    <property type="match status" value="1"/>
</dbReference>
<feature type="compositionally biased region" description="Acidic residues" evidence="5">
    <location>
        <begin position="12"/>
        <end position="24"/>
    </location>
</feature>
<dbReference type="InterPro" id="IPR015943">
    <property type="entry name" value="WD40/YVTN_repeat-like_dom_sf"/>
</dbReference>
<feature type="compositionally biased region" description="Basic and acidic residues" evidence="5">
    <location>
        <begin position="794"/>
        <end position="803"/>
    </location>
</feature>
<feature type="domain" description="EML-like second beta-propeller" evidence="7">
    <location>
        <begin position="446"/>
        <end position="745"/>
    </location>
</feature>
<feature type="region of interest" description="Disordered" evidence="5">
    <location>
        <begin position="1"/>
        <end position="25"/>
    </location>
</feature>
<dbReference type="InterPro" id="IPR055442">
    <property type="entry name" value="Beta-prop_EML-like_2nd"/>
</dbReference>
<dbReference type="Proteomes" id="UP001295684">
    <property type="component" value="Unassembled WGS sequence"/>
</dbReference>
<dbReference type="PANTHER" id="PTHR13720">
    <property type="entry name" value="WD-40 REPEAT PROTEIN"/>
    <property type="match status" value="1"/>
</dbReference>
<dbReference type="SMART" id="SM00320">
    <property type="entry name" value="WD40"/>
    <property type="match status" value="8"/>
</dbReference>
<comment type="caution">
    <text evidence="8">The sequence shown here is derived from an EMBL/GenBank/DDBJ whole genome shotgun (WGS) entry which is preliminary data.</text>
</comment>
<evidence type="ECO:0000256" key="2">
    <source>
        <dbReference type="ARBA" id="ARBA00022574"/>
    </source>
</evidence>
<dbReference type="PANTHER" id="PTHR13720:SF33">
    <property type="entry name" value="HELP DOMAIN-CONTAINING PROTEIN"/>
    <property type="match status" value="1"/>
</dbReference>
<keyword evidence="2 4" id="KW-0853">WD repeat</keyword>
<dbReference type="PROSITE" id="PS50082">
    <property type="entry name" value="WD_REPEATS_2"/>
    <property type="match status" value="1"/>
</dbReference>
<protein>
    <submittedName>
        <fullName evidence="8">Uncharacterized protein</fullName>
    </submittedName>
</protein>
<feature type="compositionally biased region" description="Acidic residues" evidence="5">
    <location>
        <begin position="771"/>
        <end position="789"/>
    </location>
</feature>
<evidence type="ECO:0000256" key="4">
    <source>
        <dbReference type="PROSITE-ProRule" id="PRU00221"/>
    </source>
</evidence>
<proteinExistence type="inferred from homology"/>
<dbReference type="AlphaFoldDB" id="A0AAD1Y394"/>
<keyword evidence="3" id="KW-0677">Repeat</keyword>
<name>A0AAD1Y394_EUPCR</name>
<feature type="compositionally biased region" description="Basic and acidic residues" evidence="5">
    <location>
        <begin position="873"/>
        <end position="883"/>
    </location>
</feature>
<dbReference type="Pfam" id="PF23409">
    <property type="entry name" value="Beta-prop_EML"/>
    <property type="match status" value="1"/>
</dbReference>
<accession>A0AAD1Y394</accession>
<organism evidence="8 9">
    <name type="scientific">Euplotes crassus</name>
    <dbReference type="NCBI Taxonomy" id="5936"/>
    <lineage>
        <taxon>Eukaryota</taxon>
        <taxon>Sar</taxon>
        <taxon>Alveolata</taxon>
        <taxon>Ciliophora</taxon>
        <taxon>Intramacronucleata</taxon>
        <taxon>Spirotrichea</taxon>
        <taxon>Hypotrichia</taxon>
        <taxon>Euplotida</taxon>
        <taxon>Euplotidae</taxon>
        <taxon>Moneuplotes</taxon>
    </lineage>
</organism>
<dbReference type="Pfam" id="PF03451">
    <property type="entry name" value="HELP"/>
    <property type="match status" value="1"/>
</dbReference>
<dbReference type="InterPro" id="IPR011044">
    <property type="entry name" value="Quino_amine_DH_bsu"/>
</dbReference>
<evidence type="ECO:0000256" key="1">
    <source>
        <dbReference type="ARBA" id="ARBA00006489"/>
    </source>
</evidence>
<dbReference type="InterPro" id="IPR011047">
    <property type="entry name" value="Quinoprotein_ADH-like_sf"/>
</dbReference>
<feature type="compositionally biased region" description="Basic and acidic residues" evidence="5">
    <location>
        <begin position="818"/>
        <end position="852"/>
    </location>
</feature>
<dbReference type="Pfam" id="PF23414">
    <property type="entry name" value="Beta-prop_EML_2"/>
    <property type="match status" value="1"/>
</dbReference>
<reference evidence="8" key="1">
    <citation type="submission" date="2023-07" db="EMBL/GenBank/DDBJ databases">
        <authorList>
            <consortium name="AG Swart"/>
            <person name="Singh M."/>
            <person name="Singh A."/>
            <person name="Seah K."/>
            <person name="Emmerich C."/>
        </authorList>
    </citation>
    <scope>NUCLEOTIDE SEQUENCE</scope>
    <source>
        <strain evidence="8">DP1</strain>
    </source>
</reference>
<sequence length="898" mass="102410">MGCGRSTQAVDADWDPEEQDEEFDREVGKKGFFAEAARKLKKKWKRCFTKESKVQIPTEYENLFEKIDMGDGDEFMAVLPWKGAIHAPDDPPKFNKQPPDERYKLLAAYGVRTEETRENIHFNHKGKVVYMTAAIGIINDHENRRQTFFGGDEVPMEAKNIAKSLKSHTDDILCLNLNHDRTLVASGQIGHKPFVYIWDSDTAQMKTQGRLDPGSRGVTSITFSPDSKSIACIDGTDDHNLCLFMVSNGKQYFKIQTGKDKMLDIAWGKTPAKSSVICVVGKRAIKIIIDKNSKFEESKVAKATIKASYRTDYASCDFTDDGMLLVGTRKGKIYKLTVDSYTYAFSKSIGAHKKTVNCITVLDKIFLSGGNDKKIIIWNLAKLKKIKMIDTEAHVRSVDYLGETLLYSTSTGTIVKKKIKIQDNEKFIDEEDDDIVMKSHNNGEAWGVAVHKNKIYTVGDDNQLIVWDMVRREVSEAYTLWTKENEKKEGVKQKTKKNRSMKKMTASSMSNKKPFYQARAIAINPHEKHMAIAFNDCKIVIKHLYNLDEHIHVIYDPKEWCECLEYNPSMTKLAAGSHDNNIYIYDISDHGYSFYCVLKGHNSYISSLDWSDDGAFIRSNCGAYELLFFDVENKEQDKSGASNLKNTEWQTQNCKLAWNVQGIYPPGTDGTHINGVAKFKERNLLVTGDDYGLINLYRDPCKEDFSKARSYRGHSEHVVRVLFSETAKYIISIGGYDQTILQWKLEGEDTDEEIDEEDEHEEEKVQPNQELEYENYTDDDTDSNDDEALQNESGENKKEEKLIKPKKTKKPKKNVKPKKPDSDLEESKESQINSKEKGANDSKQGLKQEWSRSKLSNSRLTDKLDGENTPIRTESREDGKPPFDSEVDPINKDEEDIE</sequence>
<evidence type="ECO:0000313" key="9">
    <source>
        <dbReference type="Proteomes" id="UP001295684"/>
    </source>
</evidence>
<evidence type="ECO:0000313" key="8">
    <source>
        <dbReference type="EMBL" id="CAI2383913.1"/>
    </source>
</evidence>
<feature type="compositionally biased region" description="Acidic residues" evidence="5">
    <location>
        <begin position="748"/>
        <end position="761"/>
    </location>
</feature>
<evidence type="ECO:0000256" key="5">
    <source>
        <dbReference type="SAM" id="MobiDB-lite"/>
    </source>
</evidence>
<gene>
    <name evidence="8" type="ORF">ECRASSUSDP1_LOCUS25429</name>
</gene>
<evidence type="ECO:0000259" key="7">
    <source>
        <dbReference type="Pfam" id="PF23414"/>
    </source>
</evidence>
<dbReference type="Gene3D" id="2.130.10.10">
    <property type="entry name" value="YVTN repeat-like/Quinoprotein amine dehydrogenase"/>
    <property type="match status" value="2"/>
</dbReference>
<dbReference type="InterPro" id="IPR005108">
    <property type="entry name" value="HELP"/>
</dbReference>
<dbReference type="SUPFAM" id="SSF50998">
    <property type="entry name" value="Quinoprotein alcohol dehydrogenase-like"/>
    <property type="match status" value="1"/>
</dbReference>
<feature type="domain" description="EML-like first beta-propeller" evidence="6">
    <location>
        <begin position="167"/>
        <end position="415"/>
    </location>
</feature>
<dbReference type="InterPro" id="IPR050630">
    <property type="entry name" value="WD_repeat_EMAP"/>
</dbReference>
<dbReference type="InterPro" id="IPR055439">
    <property type="entry name" value="Beta-prop_EML_1st"/>
</dbReference>
<evidence type="ECO:0000256" key="3">
    <source>
        <dbReference type="ARBA" id="ARBA00022737"/>
    </source>
</evidence>
<dbReference type="InterPro" id="IPR001680">
    <property type="entry name" value="WD40_rpt"/>
</dbReference>